<keyword evidence="2" id="KW-1185">Reference proteome</keyword>
<dbReference type="EMBL" id="AP022588">
    <property type="protein sequence ID" value="BBY30260.1"/>
    <property type="molecule type" value="Genomic_DNA"/>
</dbReference>
<gene>
    <name evidence="1" type="ORF">MSEDJ_43560</name>
</gene>
<reference evidence="1 2" key="1">
    <citation type="journal article" date="2019" name="Emerg. Microbes Infect.">
        <title>Comprehensive subspecies identification of 175 nontuberculous mycobacteria species based on 7547 genomic profiles.</title>
        <authorList>
            <person name="Matsumoto Y."/>
            <person name="Kinjo T."/>
            <person name="Motooka D."/>
            <person name="Nabeya D."/>
            <person name="Jung N."/>
            <person name="Uechi K."/>
            <person name="Horii T."/>
            <person name="Iida T."/>
            <person name="Fujita J."/>
            <person name="Nakamura S."/>
        </authorList>
    </citation>
    <scope>NUCLEOTIDE SEQUENCE [LARGE SCALE GENOMIC DNA]</scope>
    <source>
        <strain evidence="1 2">JCM 17899</strain>
    </source>
</reference>
<dbReference type="AlphaFoldDB" id="A0A7I7QW92"/>
<dbReference type="RefSeq" id="WP_163799615.1">
    <property type="nucleotide sequence ID" value="NZ_AP022588.1"/>
</dbReference>
<sequence length="75" mass="8026">MTAHGWQVVVARAYDAGNPTDGAQETVVADAGEDEARRVYADTVAAAADEGYTYVRLRSAGRDVDHWPPASGWTC</sequence>
<evidence type="ECO:0000313" key="1">
    <source>
        <dbReference type="EMBL" id="BBY30260.1"/>
    </source>
</evidence>
<dbReference type="KEGG" id="msei:MSEDJ_43560"/>
<evidence type="ECO:0000313" key="2">
    <source>
        <dbReference type="Proteomes" id="UP000467193"/>
    </source>
</evidence>
<proteinExistence type="predicted"/>
<dbReference type="Proteomes" id="UP000467193">
    <property type="component" value="Chromosome"/>
</dbReference>
<name>A0A7I7QW92_9MYCO</name>
<accession>A0A7I7QW92</accession>
<protein>
    <submittedName>
        <fullName evidence="1">Uncharacterized protein</fullName>
    </submittedName>
</protein>
<organism evidence="1 2">
    <name type="scientific">Mycolicibacterium sediminis</name>
    <dbReference type="NCBI Taxonomy" id="1286180"/>
    <lineage>
        <taxon>Bacteria</taxon>
        <taxon>Bacillati</taxon>
        <taxon>Actinomycetota</taxon>
        <taxon>Actinomycetes</taxon>
        <taxon>Mycobacteriales</taxon>
        <taxon>Mycobacteriaceae</taxon>
        <taxon>Mycolicibacterium</taxon>
    </lineage>
</organism>